<protein>
    <recommendedName>
        <fullName evidence="3">PROP1-like PPR domain-containing protein</fullName>
    </recommendedName>
</protein>
<dbReference type="NCBIfam" id="TIGR00756">
    <property type="entry name" value="PPR"/>
    <property type="match status" value="1"/>
</dbReference>
<evidence type="ECO:0000256" key="2">
    <source>
        <dbReference type="SAM" id="MobiDB-lite"/>
    </source>
</evidence>
<keyword evidence="1" id="KW-0677">Repeat</keyword>
<dbReference type="Gene3D" id="1.25.40.10">
    <property type="entry name" value="Tetratricopeptide repeat domain"/>
    <property type="match status" value="1"/>
</dbReference>
<dbReference type="EMBL" id="OB661614">
    <property type="protein sequence ID" value="CAD7228611.1"/>
    <property type="molecule type" value="Genomic_DNA"/>
</dbReference>
<evidence type="ECO:0000259" key="3">
    <source>
        <dbReference type="Pfam" id="PF17177"/>
    </source>
</evidence>
<dbReference type="InterPro" id="IPR011990">
    <property type="entry name" value="TPR-like_helical_dom_sf"/>
</dbReference>
<proteinExistence type="predicted"/>
<dbReference type="PANTHER" id="PTHR47942">
    <property type="entry name" value="TETRATRICOPEPTIDE REPEAT (TPR)-LIKE SUPERFAMILY PROTEIN-RELATED"/>
    <property type="match status" value="1"/>
</dbReference>
<dbReference type="InterPro" id="IPR033443">
    <property type="entry name" value="PROP1-like_PPR_dom"/>
</dbReference>
<evidence type="ECO:0000313" key="4">
    <source>
        <dbReference type="EMBL" id="CAD7228611.1"/>
    </source>
</evidence>
<dbReference type="InterPro" id="IPR002885">
    <property type="entry name" value="PPR_rpt"/>
</dbReference>
<gene>
    <name evidence="4" type="ORF">CTOB1V02_LOCUS6491</name>
</gene>
<feature type="region of interest" description="Disordered" evidence="2">
    <location>
        <begin position="42"/>
        <end position="77"/>
    </location>
</feature>
<dbReference type="Pfam" id="PF17177">
    <property type="entry name" value="PPR_long"/>
    <property type="match status" value="1"/>
</dbReference>
<dbReference type="OrthoDB" id="185373at2759"/>
<organism evidence="4">
    <name type="scientific">Cyprideis torosa</name>
    <dbReference type="NCBI Taxonomy" id="163714"/>
    <lineage>
        <taxon>Eukaryota</taxon>
        <taxon>Metazoa</taxon>
        <taxon>Ecdysozoa</taxon>
        <taxon>Arthropoda</taxon>
        <taxon>Crustacea</taxon>
        <taxon>Oligostraca</taxon>
        <taxon>Ostracoda</taxon>
        <taxon>Podocopa</taxon>
        <taxon>Podocopida</taxon>
        <taxon>Cytherocopina</taxon>
        <taxon>Cytheroidea</taxon>
        <taxon>Cytherideidae</taxon>
        <taxon>Cyprideis</taxon>
    </lineage>
</organism>
<feature type="domain" description="PROP1-like PPR" evidence="3">
    <location>
        <begin position="165"/>
        <end position="288"/>
    </location>
</feature>
<evidence type="ECO:0000256" key="1">
    <source>
        <dbReference type="ARBA" id="ARBA00022737"/>
    </source>
</evidence>
<reference evidence="4" key="1">
    <citation type="submission" date="2020-11" db="EMBL/GenBank/DDBJ databases">
        <authorList>
            <person name="Tran Van P."/>
        </authorList>
    </citation>
    <scope>NUCLEOTIDE SEQUENCE</scope>
</reference>
<feature type="region of interest" description="Disordered" evidence="2">
    <location>
        <begin position="104"/>
        <end position="132"/>
    </location>
</feature>
<dbReference type="PROSITE" id="PS51375">
    <property type="entry name" value="PPR"/>
    <property type="match status" value="1"/>
</dbReference>
<dbReference type="PANTHER" id="PTHR47942:SF63">
    <property type="entry name" value="PENTATRICOPEPTIDE REPEAT-CONTAINING PROTEIN"/>
    <property type="match status" value="1"/>
</dbReference>
<sequence length="342" mass="38269">MSSMRGLLCRFSVLSCSSRPGPVLQKCSSVLVRPQESPWRPTCSVREASQRMWDREEKPQGTRAQRDEGRGRERYPSDVRTTRFKTRPREQGFGVGLKPFAFGELSGGGDPSASADHIHEEDEVSERPAQIRPPHKYHKKIVHLLKEQKNLKAALSVLDEMKEDGKEPDRSTLSLLMGGCSQFGYLDKCLELFKQLMETEVRRPPPSAYTSLFNACANSFDKESALVAAKRIQRDMEVRLYIPNRPIFHAMIKAYSRCGDLHGALGVVDLMVGAEHGLQPTDETFNFLFQGCVEDKGEGFRHALMFRPFVFCWFGGASGTEEAVEEASSGLSLCWSPLSGST</sequence>
<name>A0A7R8WG99_9CRUS</name>
<accession>A0A7R8WG99</accession>
<feature type="compositionally biased region" description="Basic and acidic residues" evidence="2">
    <location>
        <begin position="48"/>
        <end position="77"/>
    </location>
</feature>
<dbReference type="InterPro" id="IPR051222">
    <property type="entry name" value="PPR/CCM1_RNA-binding"/>
</dbReference>
<dbReference type="AlphaFoldDB" id="A0A7R8WG99"/>